<feature type="compositionally biased region" description="Basic residues" evidence="5">
    <location>
        <begin position="302"/>
        <end position="317"/>
    </location>
</feature>
<feature type="domain" description="OmpA-like" evidence="6">
    <location>
        <begin position="619"/>
        <end position="734"/>
    </location>
</feature>
<protein>
    <submittedName>
        <fullName evidence="7">OmpA family protein</fullName>
    </submittedName>
</protein>
<dbReference type="PANTHER" id="PTHR30329">
    <property type="entry name" value="STATOR ELEMENT OF FLAGELLAR MOTOR COMPLEX"/>
    <property type="match status" value="1"/>
</dbReference>
<feature type="compositionally biased region" description="Basic and acidic residues" evidence="5">
    <location>
        <begin position="243"/>
        <end position="265"/>
    </location>
</feature>
<gene>
    <name evidence="7" type="ORF">FVD38_12000</name>
</gene>
<keyword evidence="3" id="KW-0998">Cell outer membrane</keyword>
<comment type="subcellular location">
    <subcellularLocation>
        <location evidence="1">Cell outer membrane</location>
    </subcellularLocation>
</comment>
<sequence length="734" mass="81484">MAAPPRSRSKSSASPTRCVPRRESCTIRTNCGWRMACGARRCARCRRPMPISTALATRPPAVSRVPAGAAATARPKSRTSSTRIGRAGWSTAASTIAPHRGQPNEPALTTARPAGRPGNRRIPGGRGAAPGAAVPGGRRARKIRRRPARRHDGGALRRLGTHRLVRRVGHGFQRHQWAQPEERRRHQGRDRGAPVQRPRRRRQHHPRYRRRQYGAGQRHRPDVARCGRRRLPGQLRQLRCARRAHDAPARRRRRLDGGAVRDRGQGRGRFRAAAADRHAGAVDRVAGGHRARQRRLCAPVGRHARRLARPRLQRHRRDPLEYLGRQRQRRHPRDGRAHRADGPGHGRRRDGRQGGHPGLGCGRCPGHRGRQDRGRRRSGRPFEIARMRTLFTTRERFESMQSFFHRAVFVPVAALLLAGASVIAHAGRYDTDLPGAVDHPLISRYAGSMLYLHGGENYGPAKALVAGSKGVEIEQLEGKLTNRIYWAPAGRAPLEVFRNYEEALRQAGFEILYRCEEAQCKRGRVQDKIVRWVENMSWTGRGRSDGYVRRMFEYKPGFHYLHARKRSGADSVNVQIALRAGDNDRDNAGRVQQLVQVIESANIEGGKVSVNAATIGASLEREGRIALYGVLFDTNQAVIKPESGDTLGEMAAALKANPALSVFIVGHTDNQGAVAGNVELSRRRAQAVVDALVTRHGIAAARLQAQGVANFAPTAPNTSEDGRAKNRRVEMVVR</sequence>
<dbReference type="PROSITE" id="PS51123">
    <property type="entry name" value="OMPA_2"/>
    <property type="match status" value="1"/>
</dbReference>
<feature type="compositionally biased region" description="Basic and acidic residues" evidence="5">
    <location>
        <begin position="334"/>
        <end position="344"/>
    </location>
</feature>
<evidence type="ECO:0000256" key="4">
    <source>
        <dbReference type="PROSITE-ProRule" id="PRU00473"/>
    </source>
</evidence>
<dbReference type="AlphaFoldDB" id="A0A5C7FX16"/>
<dbReference type="InterPro" id="IPR006664">
    <property type="entry name" value="OMP_bac"/>
</dbReference>
<dbReference type="InterPro" id="IPR050330">
    <property type="entry name" value="Bact_OuterMem_StrucFunc"/>
</dbReference>
<accession>A0A5C7FX16</accession>
<evidence type="ECO:0000256" key="2">
    <source>
        <dbReference type="ARBA" id="ARBA00023136"/>
    </source>
</evidence>
<feature type="compositionally biased region" description="Basic and acidic residues" evidence="5">
    <location>
        <begin position="720"/>
        <end position="734"/>
    </location>
</feature>
<feature type="compositionally biased region" description="Basic residues" evidence="5">
    <location>
        <begin position="159"/>
        <end position="173"/>
    </location>
</feature>
<proteinExistence type="predicted"/>
<feature type="region of interest" description="Disordered" evidence="5">
    <location>
        <begin position="57"/>
        <end position="381"/>
    </location>
</feature>
<feature type="compositionally biased region" description="Gly residues" evidence="5">
    <location>
        <begin position="354"/>
        <end position="363"/>
    </location>
</feature>
<comment type="caution">
    <text evidence="7">The sequence shown here is derived from an EMBL/GenBank/DDBJ whole genome shotgun (WGS) entry which is preliminary data.</text>
</comment>
<feature type="compositionally biased region" description="Basic and acidic residues" evidence="5">
    <location>
        <begin position="180"/>
        <end position="192"/>
    </location>
</feature>
<evidence type="ECO:0000313" key="8">
    <source>
        <dbReference type="Proteomes" id="UP000321413"/>
    </source>
</evidence>
<feature type="compositionally biased region" description="Basic residues" evidence="5">
    <location>
        <begin position="197"/>
        <end position="212"/>
    </location>
</feature>
<evidence type="ECO:0000256" key="1">
    <source>
        <dbReference type="ARBA" id="ARBA00004442"/>
    </source>
</evidence>
<dbReference type="EMBL" id="VPFD01000012">
    <property type="protein sequence ID" value="TXF99624.1"/>
    <property type="molecule type" value="Genomic_DNA"/>
</dbReference>
<dbReference type="InterPro" id="IPR036737">
    <property type="entry name" value="OmpA-like_sf"/>
</dbReference>
<dbReference type="CDD" id="cd07185">
    <property type="entry name" value="OmpA_C-like"/>
    <property type="match status" value="1"/>
</dbReference>
<reference evidence="7 8" key="1">
    <citation type="submission" date="2019-08" db="EMBL/GenBank/DDBJ databases">
        <title>Massilia golmudensis sp. nov., isolated from sand in the Qinghai-Tibetan Plateau.</title>
        <authorList>
            <person name="Zhang B."/>
        </authorList>
    </citation>
    <scope>NUCLEOTIDE SEQUENCE [LARGE SCALE GENOMIC DNA]</scope>
    <source>
        <strain evidence="7 8">GEM5</strain>
    </source>
</reference>
<dbReference type="GO" id="GO:0009279">
    <property type="term" value="C:cell outer membrane"/>
    <property type="evidence" value="ECO:0007669"/>
    <property type="project" value="UniProtKB-SubCell"/>
</dbReference>
<dbReference type="InterPro" id="IPR006665">
    <property type="entry name" value="OmpA-like"/>
</dbReference>
<evidence type="ECO:0000256" key="3">
    <source>
        <dbReference type="ARBA" id="ARBA00023237"/>
    </source>
</evidence>
<organism evidence="7 8">
    <name type="scientific">Massilia arenae</name>
    <dbReference type="NCBI Taxonomy" id="2603288"/>
    <lineage>
        <taxon>Bacteria</taxon>
        <taxon>Pseudomonadati</taxon>
        <taxon>Pseudomonadota</taxon>
        <taxon>Betaproteobacteria</taxon>
        <taxon>Burkholderiales</taxon>
        <taxon>Oxalobacteraceae</taxon>
        <taxon>Telluria group</taxon>
        <taxon>Massilia</taxon>
    </lineage>
</organism>
<keyword evidence="8" id="KW-1185">Reference proteome</keyword>
<feature type="compositionally biased region" description="Basic residues" evidence="5">
    <location>
        <begin position="138"/>
        <end position="149"/>
    </location>
</feature>
<evidence type="ECO:0000256" key="5">
    <source>
        <dbReference type="SAM" id="MobiDB-lite"/>
    </source>
</evidence>
<evidence type="ECO:0000259" key="6">
    <source>
        <dbReference type="PROSITE" id="PS51123"/>
    </source>
</evidence>
<dbReference type="PANTHER" id="PTHR30329:SF21">
    <property type="entry name" value="LIPOPROTEIN YIAD-RELATED"/>
    <property type="match status" value="1"/>
</dbReference>
<feature type="compositionally biased region" description="Basic residues" evidence="5">
    <location>
        <begin position="365"/>
        <end position="379"/>
    </location>
</feature>
<dbReference type="PRINTS" id="PR01021">
    <property type="entry name" value="OMPADOMAIN"/>
</dbReference>
<name>A0A5C7FX16_9BURK</name>
<dbReference type="Proteomes" id="UP000321413">
    <property type="component" value="Unassembled WGS sequence"/>
</dbReference>
<dbReference type="Pfam" id="PF00691">
    <property type="entry name" value="OmpA"/>
    <property type="match status" value="1"/>
</dbReference>
<dbReference type="Gene3D" id="3.30.1330.60">
    <property type="entry name" value="OmpA-like domain"/>
    <property type="match status" value="1"/>
</dbReference>
<feature type="region of interest" description="Disordered" evidence="5">
    <location>
        <begin position="714"/>
        <end position="734"/>
    </location>
</feature>
<dbReference type="SUPFAM" id="SSF103088">
    <property type="entry name" value="OmpA-like"/>
    <property type="match status" value="1"/>
</dbReference>
<evidence type="ECO:0000313" key="7">
    <source>
        <dbReference type="EMBL" id="TXF99624.1"/>
    </source>
</evidence>
<feature type="compositionally biased region" description="Low complexity" evidence="5">
    <location>
        <begin position="111"/>
        <end position="122"/>
    </location>
</feature>
<keyword evidence="2 4" id="KW-0472">Membrane</keyword>